<evidence type="ECO:0000313" key="7">
    <source>
        <dbReference type="RefSeq" id="XP_023179439.2"/>
    </source>
</evidence>
<dbReference type="RefSeq" id="XP_030081000.1">
    <property type="nucleotide sequence ID" value="XM_030225140.1"/>
</dbReference>
<proteinExistence type="inferred from homology"/>
<dbReference type="RefSeq" id="XP_023179439.2">
    <property type="nucleotide sequence ID" value="XM_023323671.2"/>
</dbReference>
<keyword evidence="6" id="KW-1185">Reference proteome</keyword>
<dbReference type="KEGG" id="dhe:111605233"/>
<dbReference type="Pfam" id="PF22651">
    <property type="entry name" value="OBP47_like"/>
    <property type="match status" value="1"/>
</dbReference>
<dbReference type="PANTHER" id="PTHR21066">
    <property type="entry name" value="ODORANT-BINDING PROTEIN 59A-RELATED"/>
    <property type="match status" value="1"/>
</dbReference>
<feature type="signal peptide" evidence="4">
    <location>
        <begin position="1"/>
        <end position="20"/>
    </location>
</feature>
<dbReference type="PANTHER" id="PTHR21066:SF15">
    <property type="entry name" value="GH25962P-RELATED"/>
    <property type="match status" value="1"/>
</dbReference>
<comment type="subcellular location">
    <subcellularLocation>
        <location evidence="1">Secreted</location>
    </subcellularLocation>
</comment>
<reference evidence="7 8" key="1">
    <citation type="submission" date="2025-04" db="UniProtKB">
        <authorList>
            <consortium name="RefSeq"/>
        </authorList>
    </citation>
    <scope>IDENTIFICATION</scope>
    <source>
        <strain evidence="7 8">15085-1641.00</strain>
        <tissue evidence="7 8">Whole body</tissue>
    </source>
</reference>
<dbReference type="Gene3D" id="1.10.238.270">
    <property type="match status" value="1"/>
</dbReference>
<sequence>MFSVWWQLFNVALWLQVVRMMPQLDEFCEHHSANTMHDFCCDLHDESPQFSDCQSDWHNKIDYTNDEDELLYMFCTAECTYNSTDFLAGNRQSLNLHHVREHLENDLANAKDEALLYEVYVKCDKHALGQLEHKDVKALAKRLIPHGCHPFPGLVMECMVREMILRCPAERFHKTAQCHVVRQYLQKCLQQTKST</sequence>
<accession>A0A6J1MJV7</accession>
<dbReference type="OrthoDB" id="7730192at2759"/>
<keyword evidence="3" id="KW-0964">Secreted</keyword>
<protein>
    <submittedName>
        <fullName evidence="7">Uncharacterized protein LOC111605233</fullName>
    </submittedName>
    <submittedName>
        <fullName evidence="8">Uncharacterized protein LOC115483387</fullName>
    </submittedName>
</protein>
<evidence type="ECO:0000259" key="5">
    <source>
        <dbReference type="Pfam" id="PF22651"/>
    </source>
</evidence>
<feature type="domain" description="OBP47-like" evidence="5">
    <location>
        <begin position="50"/>
        <end position="184"/>
    </location>
</feature>
<keyword evidence="4" id="KW-0732">Signal</keyword>
<dbReference type="GO" id="GO:0005576">
    <property type="term" value="C:extracellular region"/>
    <property type="evidence" value="ECO:0007669"/>
    <property type="project" value="UniProtKB-SubCell"/>
</dbReference>
<evidence type="ECO:0000256" key="2">
    <source>
        <dbReference type="ARBA" id="ARBA00008098"/>
    </source>
</evidence>
<evidence type="ECO:0000256" key="4">
    <source>
        <dbReference type="SAM" id="SignalP"/>
    </source>
</evidence>
<name>A0A6J1MJV7_DROHY</name>
<evidence type="ECO:0000313" key="6">
    <source>
        <dbReference type="Proteomes" id="UP000504633"/>
    </source>
</evidence>
<feature type="chain" id="PRO_5044639002" evidence="4">
    <location>
        <begin position="21"/>
        <end position="195"/>
    </location>
</feature>
<gene>
    <name evidence="7" type="primary">LOC111605233</name>
    <name evidence="8" type="synonym">LOC115483387</name>
</gene>
<comment type="similarity">
    <text evidence="2">Belongs to the PBP/GOBP family.</text>
</comment>
<evidence type="ECO:0000313" key="8">
    <source>
        <dbReference type="RefSeq" id="XP_030081000.1"/>
    </source>
</evidence>
<dbReference type="GeneID" id="111605233"/>
<evidence type="ECO:0000256" key="3">
    <source>
        <dbReference type="ARBA" id="ARBA00022525"/>
    </source>
</evidence>
<dbReference type="Proteomes" id="UP000504633">
    <property type="component" value="Unplaced"/>
</dbReference>
<organism evidence="6 7">
    <name type="scientific">Drosophila hydei</name>
    <name type="common">Fruit fly</name>
    <dbReference type="NCBI Taxonomy" id="7224"/>
    <lineage>
        <taxon>Eukaryota</taxon>
        <taxon>Metazoa</taxon>
        <taxon>Ecdysozoa</taxon>
        <taxon>Arthropoda</taxon>
        <taxon>Hexapoda</taxon>
        <taxon>Insecta</taxon>
        <taxon>Pterygota</taxon>
        <taxon>Neoptera</taxon>
        <taxon>Endopterygota</taxon>
        <taxon>Diptera</taxon>
        <taxon>Brachycera</taxon>
        <taxon>Muscomorpha</taxon>
        <taxon>Ephydroidea</taxon>
        <taxon>Drosophilidae</taxon>
        <taxon>Drosophila</taxon>
    </lineage>
</organism>
<dbReference type="InterPro" id="IPR052295">
    <property type="entry name" value="Odorant-binding_protein"/>
</dbReference>
<dbReference type="InterPro" id="IPR054577">
    <property type="entry name" value="OBP47-like_dom"/>
</dbReference>
<dbReference type="AlphaFoldDB" id="A0A6J1MJV7"/>
<evidence type="ECO:0000256" key="1">
    <source>
        <dbReference type="ARBA" id="ARBA00004613"/>
    </source>
</evidence>
<dbReference type="KEGG" id="dhe:115483387"/>